<name>A0A5S5DIZ2_9SPHI</name>
<proteinExistence type="predicted"/>
<dbReference type="AlphaFoldDB" id="A0A5S5DIZ2"/>
<dbReference type="PROSITE" id="PS51257">
    <property type="entry name" value="PROKAR_LIPOPROTEIN"/>
    <property type="match status" value="1"/>
</dbReference>
<gene>
    <name evidence="2" type="ORF">BC792_111100</name>
</gene>
<accession>A0A5S5DIZ2</accession>
<dbReference type="Proteomes" id="UP000325105">
    <property type="component" value="Unassembled WGS sequence"/>
</dbReference>
<sequence>MNIMKNLFLIIGPLLLLLGSCGKEYTLSTDFTVPTELVSPAKVVLDVTSGEHIVLSWNGGGADDGSYVLYEVVFAKKGADLSSPVERIKSDFGAQPKLTLTHATLNAIARKAGIAPGETGEISWSVLTSKGGEVKATDGRNDIEVTRGDGIDNMPDNLYLYGEGNESNGAEGSLFRKAADGIYVLYSKVSGNGELELEGKVGEEEFGYYLDGGKLREGTGTIQIAANTNPYRITVDFNTLTIKTEVISNVRCIWGATYDVIGQLDYVGGGRFVAASRPIRFIDPSKPETNPPSWLSWIEERYYFIANVNGVDKCWGRMDGVSSERPTGNEPLSFYEIGEFNWSQWDHLWKMKGDLDSKRATITIHTNKDNLMIHEFSNISNL</sequence>
<dbReference type="InterPro" id="IPR025970">
    <property type="entry name" value="SusE"/>
</dbReference>
<evidence type="ECO:0000313" key="2">
    <source>
        <dbReference type="EMBL" id="TYP94692.1"/>
    </source>
</evidence>
<evidence type="ECO:0000259" key="1">
    <source>
        <dbReference type="Pfam" id="PF14292"/>
    </source>
</evidence>
<evidence type="ECO:0000313" key="3">
    <source>
        <dbReference type="Proteomes" id="UP000325105"/>
    </source>
</evidence>
<protein>
    <submittedName>
        <fullName evidence="2">SusE-like outer membrane protein</fullName>
    </submittedName>
</protein>
<comment type="caution">
    <text evidence="2">The sequence shown here is derived from an EMBL/GenBank/DDBJ whole genome shotgun (WGS) entry which is preliminary data.</text>
</comment>
<organism evidence="2 3">
    <name type="scientific">Sphingobacterium allocomposti</name>
    <dbReference type="NCBI Taxonomy" id="415956"/>
    <lineage>
        <taxon>Bacteria</taxon>
        <taxon>Pseudomonadati</taxon>
        <taxon>Bacteroidota</taxon>
        <taxon>Sphingobacteriia</taxon>
        <taxon>Sphingobacteriales</taxon>
        <taxon>Sphingobacteriaceae</taxon>
        <taxon>Sphingobacterium</taxon>
    </lineage>
</organism>
<dbReference type="EMBL" id="VNHX01000011">
    <property type="protein sequence ID" value="TYP94692.1"/>
    <property type="molecule type" value="Genomic_DNA"/>
</dbReference>
<dbReference type="Pfam" id="PF14292">
    <property type="entry name" value="SusE"/>
    <property type="match status" value="1"/>
</dbReference>
<reference evidence="2 3" key="1">
    <citation type="submission" date="2019-07" db="EMBL/GenBank/DDBJ databases">
        <title>Genomic Encyclopedia of Archaeal and Bacterial Type Strains, Phase II (KMG-II): from individual species to whole genera.</title>
        <authorList>
            <person name="Goeker M."/>
        </authorList>
    </citation>
    <scope>NUCLEOTIDE SEQUENCE [LARGE SCALE GENOMIC DNA]</scope>
    <source>
        <strain evidence="2 3">DSM 18850</strain>
    </source>
</reference>
<keyword evidence="3" id="KW-1185">Reference proteome</keyword>
<feature type="domain" description="SusE outer membrane protein" evidence="1">
    <location>
        <begin position="40"/>
        <end position="126"/>
    </location>
</feature>